<dbReference type="EMBL" id="QUAK01000028">
    <property type="protein sequence ID" value="RFU87472.1"/>
    <property type="molecule type" value="Genomic_DNA"/>
</dbReference>
<comment type="similarity">
    <text evidence="1">Belongs to the thioesterase PaaI family.</text>
</comment>
<organism evidence="4 5">
    <name type="scientific">Streptomyces triticagri</name>
    <dbReference type="NCBI Taxonomy" id="2293568"/>
    <lineage>
        <taxon>Bacteria</taxon>
        <taxon>Bacillati</taxon>
        <taxon>Actinomycetota</taxon>
        <taxon>Actinomycetes</taxon>
        <taxon>Kitasatosporales</taxon>
        <taxon>Streptomycetaceae</taxon>
        <taxon>Streptomyces</taxon>
    </lineage>
</organism>
<dbReference type="GO" id="GO:0047617">
    <property type="term" value="F:fatty acyl-CoA hydrolase activity"/>
    <property type="evidence" value="ECO:0007669"/>
    <property type="project" value="InterPro"/>
</dbReference>
<proteinExistence type="inferred from homology"/>
<evidence type="ECO:0000259" key="3">
    <source>
        <dbReference type="Pfam" id="PF03061"/>
    </source>
</evidence>
<dbReference type="Pfam" id="PF03061">
    <property type="entry name" value="4HBT"/>
    <property type="match status" value="1"/>
</dbReference>
<evidence type="ECO:0000256" key="1">
    <source>
        <dbReference type="ARBA" id="ARBA00008324"/>
    </source>
</evidence>
<gene>
    <name evidence="4" type="ORF">DY218_06525</name>
</gene>
<protein>
    <submittedName>
        <fullName evidence="4">PaaI family thioesterase</fullName>
    </submittedName>
</protein>
<dbReference type="PANTHER" id="PTHR21660:SF1">
    <property type="entry name" value="ACYL-COENZYME A THIOESTERASE 13"/>
    <property type="match status" value="1"/>
</dbReference>
<dbReference type="SUPFAM" id="SSF54637">
    <property type="entry name" value="Thioesterase/thiol ester dehydrase-isomerase"/>
    <property type="match status" value="1"/>
</dbReference>
<dbReference type="PANTHER" id="PTHR21660">
    <property type="entry name" value="THIOESTERASE SUPERFAMILY MEMBER-RELATED"/>
    <property type="match status" value="1"/>
</dbReference>
<keyword evidence="5" id="KW-1185">Reference proteome</keyword>
<feature type="domain" description="Thioesterase" evidence="3">
    <location>
        <begin position="72"/>
        <end position="148"/>
    </location>
</feature>
<evidence type="ECO:0000256" key="2">
    <source>
        <dbReference type="ARBA" id="ARBA00022801"/>
    </source>
</evidence>
<dbReference type="AlphaFoldDB" id="A0A372M954"/>
<dbReference type="CDD" id="cd03443">
    <property type="entry name" value="PaaI_thioesterase"/>
    <property type="match status" value="1"/>
</dbReference>
<keyword evidence="2" id="KW-0378">Hydrolase</keyword>
<dbReference type="Proteomes" id="UP000263094">
    <property type="component" value="Unassembled WGS sequence"/>
</dbReference>
<dbReference type="InterPro" id="IPR039298">
    <property type="entry name" value="ACOT13"/>
</dbReference>
<dbReference type="InterPro" id="IPR006683">
    <property type="entry name" value="Thioestr_dom"/>
</dbReference>
<evidence type="ECO:0000313" key="5">
    <source>
        <dbReference type="Proteomes" id="UP000263094"/>
    </source>
</evidence>
<comment type="caution">
    <text evidence="4">The sequence shown here is derived from an EMBL/GenBank/DDBJ whole genome shotgun (WGS) entry which is preliminary data.</text>
</comment>
<dbReference type="InterPro" id="IPR029069">
    <property type="entry name" value="HotDog_dom_sf"/>
</dbReference>
<dbReference type="Gene3D" id="3.10.129.10">
    <property type="entry name" value="Hotdog Thioesterase"/>
    <property type="match status" value="1"/>
</dbReference>
<dbReference type="RefSeq" id="WP_128554958.1">
    <property type="nucleotide sequence ID" value="NZ_QUAK01000028.1"/>
</dbReference>
<dbReference type="NCBIfam" id="TIGR00369">
    <property type="entry name" value="unchar_dom_1"/>
    <property type="match status" value="1"/>
</dbReference>
<sequence>MSEQVTRTHSWIPPLPAAEMVQYSGEKLMRECLEGRLPPPPIASTLGIRLVEVGHGSIEFEGESDDHLINGYGTLFGGYFAALLDCALSGAVLTRLPAGTYQTTVQLNTHMVRPARPGIGPLRCTGRALHVGRSIATAEGSVTSAADGKLLAHATATCAVITPG</sequence>
<evidence type="ECO:0000313" key="4">
    <source>
        <dbReference type="EMBL" id="RFU87472.1"/>
    </source>
</evidence>
<dbReference type="OrthoDB" id="9813282at2"/>
<reference evidence="4 5" key="1">
    <citation type="submission" date="2018-08" db="EMBL/GenBank/DDBJ databases">
        <title>Isolation, diversity and antifungal activity of Actinobacteria from wheat.</title>
        <authorList>
            <person name="Han C."/>
        </authorList>
    </citation>
    <scope>NUCLEOTIDE SEQUENCE [LARGE SCALE GENOMIC DNA]</scope>
    <source>
        <strain evidence="4 5">NEAU-YY421</strain>
    </source>
</reference>
<dbReference type="InterPro" id="IPR003736">
    <property type="entry name" value="PAAI_dom"/>
</dbReference>
<name>A0A372M954_9ACTN</name>
<accession>A0A372M954</accession>